<dbReference type="Pfam" id="PF02347">
    <property type="entry name" value="GDC-P"/>
    <property type="match status" value="1"/>
</dbReference>
<dbReference type="PaxDb" id="584708-Apau_0313"/>
<evidence type="ECO:0000256" key="1">
    <source>
        <dbReference type="ARBA" id="ARBA00023002"/>
    </source>
</evidence>
<keyword evidence="1 3" id="KW-0560">Oxidoreductase</keyword>
<feature type="domain" description="Glycine cleavage system P-protein N-terminal" evidence="2">
    <location>
        <begin position="9"/>
        <end position="418"/>
    </location>
</feature>
<evidence type="ECO:0000313" key="4">
    <source>
        <dbReference type="Proteomes" id="UP000005096"/>
    </source>
</evidence>
<dbReference type="GO" id="GO:0004375">
    <property type="term" value="F:glycine dehydrogenase (decarboxylating) activity"/>
    <property type="evidence" value="ECO:0007669"/>
    <property type="project" value="UniProtKB-EC"/>
</dbReference>
<organism evidence="3 4">
    <name type="scientific">Aminomonas paucivorans DSM 12260</name>
    <dbReference type="NCBI Taxonomy" id="584708"/>
    <lineage>
        <taxon>Bacteria</taxon>
        <taxon>Thermotogati</taxon>
        <taxon>Synergistota</taxon>
        <taxon>Synergistia</taxon>
        <taxon>Synergistales</taxon>
        <taxon>Synergistaceae</taxon>
        <taxon>Aminomonas</taxon>
    </lineage>
</organism>
<dbReference type="PANTHER" id="PTHR42806:SF1">
    <property type="entry name" value="GLYCINE DEHYDROGENASE (DECARBOXYLATING)"/>
    <property type="match status" value="1"/>
</dbReference>
<dbReference type="AlphaFoldDB" id="E3CYL7"/>
<dbReference type="InterPro" id="IPR015421">
    <property type="entry name" value="PyrdxlP-dep_Trfase_major"/>
</dbReference>
<dbReference type="Proteomes" id="UP000005096">
    <property type="component" value="Chromosome"/>
</dbReference>
<gene>
    <name evidence="3" type="ORF">Apau_0313</name>
</gene>
<proteinExistence type="predicted"/>
<dbReference type="SUPFAM" id="SSF53383">
    <property type="entry name" value="PLP-dependent transferases"/>
    <property type="match status" value="1"/>
</dbReference>
<dbReference type="GO" id="GO:0009116">
    <property type="term" value="P:nucleoside metabolic process"/>
    <property type="evidence" value="ECO:0007669"/>
    <property type="project" value="InterPro"/>
</dbReference>
<dbReference type="EC" id="1.4.4.2" evidence="3"/>
<dbReference type="Gene3D" id="3.90.1150.10">
    <property type="entry name" value="Aspartate Aminotransferase, domain 1"/>
    <property type="match status" value="1"/>
</dbReference>
<dbReference type="NCBIfam" id="NF001696">
    <property type="entry name" value="PRK00451.1"/>
    <property type="match status" value="1"/>
</dbReference>
<dbReference type="EMBL" id="CM001022">
    <property type="protein sequence ID" value="EFQ22748.1"/>
    <property type="molecule type" value="Genomic_DNA"/>
</dbReference>
<dbReference type="Gene3D" id="3.40.640.10">
    <property type="entry name" value="Type I PLP-dependent aspartate aminotransferase-like (Major domain)"/>
    <property type="match status" value="1"/>
</dbReference>
<dbReference type="HOGENOM" id="CLU_004620_0_2_0"/>
<protein>
    <submittedName>
        <fullName evidence="3">Glycine dehydrogenase (Decarboxylating) alpha subunit</fullName>
        <ecNumber evidence="3">1.4.4.2</ecNumber>
    </submittedName>
</protein>
<dbReference type="PANTHER" id="PTHR42806">
    <property type="entry name" value="GLYCINE CLEAVAGE SYSTEM P-PROTEIN"/>
    <property type="match status" value="1"/>
</dbReference>
<sequence>MSETFVHPYIPNSDPAIQRRMLESIGARDIEEFYACIPEALRFRGRMDLPAPLASEAALRRHVMGVLDRNRTCDEALSFLGGGCYQAQVPAVCDEVNRRSEFLTAYAGEPYEDHGRFQALFEYESLMAELLETEVVNVPTYDGSQAAATALRMACRITGRDEVLVSAATNPDRLRVIRNYLRPDVKVTLFGFHAATGEADLEDLNRKLSSSTASVYFENPSFLGGIGTLGQQMADAAHAVGGLLTVFADPASLGVLTPPSGYGADLTCGEIQPLGIHMYYGGGRGGFIASADEERFVQEYPSRLFGVAPTEKGEWGFGDVAWERTSFAKREDGKEFVGTAAALWGITAGVYLALMGPKGMQELGTGLMQRARYLAKRLNELPGVKAPALTGTPFREFPVNFDGTGLSVKEINRRLLERNIYGGQDLSEEFPSLGQSALYCTSELHTDADLDRLASELAACLKG</sequence>
<keyword evidence="4" id="KW-1185">Reference proteome</keyword>
<name>E3CYL7_9BACT</name>
<dbReference type="InterPro" id="IPR015422">
    <property type="entry name" value="PyrdxlP-dep_Trfase_small"/>
</dbReference>
<accession>E3CYL7</accession>
<dbReference type="InterPro" id="IPR049315">
    <property type="entry name" value="GDC-P_N"/>
</dbReference>
<evidence type="ECO:0000259" key="2">
    <source>
        <dbReference type="Pfam" id="PF02347"/>
    </source>
</evidence>
<dbReference type="OrthoDB" id="9771867at2"/>
<reference evidence="3 4" key="1">
    <citation type="journal article" date="2010" name="Stand. Genomic Sci.">
        <title>Non-contiguous finished genome sequence of Aminomonas paucivorans type strain (GLU-3).</title>
        <authorList>
            <person name="Pitluck S."/>
            <person name="Yasawong M."/>
            <person name="Held B."/>
            <person name="Lapidus A."/>
            <person name="Nolan M."/>
            <person name="Copeland A."/>
            <person name="Lucas S."/>
            <person name="Del Rio T.G."/>
            <person name="Tice H."/>
            <person name="Cheng J.F."/>
            <person name="Chertkov O."/>
            <person name="Goodwin L."/>
            <person name="Tapia R."/>
            <person name="Han C."/>
            <person name="Liolios K."/>
            <person name="Ivanova N."/>
            <person name="Mavromatis K."/>
            <person name="Ovchinnikova G."/>
            <person name="Pati A."/>
            <person name="Chen A."/>
            <person name="Palaniappan K."/>
            <person name="Land M."/>
            <person name="Hauser L."/>
            <person name="Chang Y.J."/>
            <person name="Jeffries C.D."/>
            <person name="Pukall R."/>
            <person name="Spring S."/>
            <person name="Rohde M."/>
            <person name="Sikorski J."/>
            <person name="Goker M."/>
            <person name="Woyke T."/>
            <person name="Bristow J."/>
            <person name="Eisen J.A."/>
            <person name="Markowitz V."/>
            <person name="Hugenholtz P."/>
            <person name="Kyrpides N.C."/>
            <person name="Klenk H.P."/>
        </authorList>
    </citation>
    <scope>NUCLEOTIDE SEQUENCE [LARGE SCALE GENOMIC DNA]</scope>
    <source>
        <strain evidence="3 4">DSM 12260</strain>
    </source>
</reference>
<dbReference type="eggNOG" id="COG0403">
    <property type="taxonomic scope" value="Bacteria"/>
</dbReference>
<dbReference type="STRING" id="584708.Apau_0313"/>
<dbReference type="RefSeq" id="WP_006299895.1">
    <property type="nucleotide sequence ID" value="NZ_CM001022.1"/>
</dbReference>
<dbReference type="InterPro" id="IPR015424">
    <property type="entry name" value="PyrdxlP-dep_Trfase"/>
</dbReference>
<dbReference type="InterPro" id="IPR023010">
    <property type="entry name" value="GcvPA"/>
</dbReference>
<evidence type="ECO:0000313" key="3">
    <source>
        <dbReference type="EMBL" id="EFQ22748.1"/>
    </source>
</evidence>